<keyword evidence="3" id="KW-1185">Reference proteome</keyword>
<gene>
    <name evidence="2" type="ORF">F2P44_03170</name>
</gene>
<evidence type="ECO:0000313" key="3">
    <source>
        <dbReference type="Proteomes" id="UP000621455"/>
    </source>
</evidence>
<dbReference type="Proteomes" id="UP000621455">
    <property type="component" value="Unassembled WGS sequence"/>
</dbReference>
<dbReference type="InterPro" id="IPR036514">
    <property type="entry name" value="SGNH_hydro_sf"/>
</dbReference>
<organism evidence="2 3">
    <name type="scientific">Massilia frigida</name>
    <dbReference type="NCBI Taxonomy" id="2609281"/>
    <lineage>
        <taxon>Bacteria</taxon>
        <taxon>Pseudomonadati</taxon>
        <taxon>Pseudomonadota</taxon>
        <taxon>Betaproteobacteria</taxon>
        <taxon>Burkholderiales</taxon>
        <taxon>Oxalobacteraceae</taxon>
        <taxon>Telluria group</taxon>
        <taxon>Massilia</taxon>
    </lineage>
</organism>
<evidence type="ECO:0000256" key="1">
    <source>
        <dbReference type="SAM" id="SignalP"/>
    </source>
</evidence>
<protein>
    <submittedName>
        <fullName evidence="2">SGNH/GDSL hydrolase family protein</fullName>
    </submittedName>
</protein>
<accession>A0ABX0N6E3</accession>
<dbReference type="SUPFAM" id="SSF52266">
    <property type="entry name" value="SGNH hydrolase"/>
    <property type="match status" value="1"/>
</dbReference>
<reference evidence="2 3" key="1">
    <citation type="submission" date="2019-10" db="EMBL/GenBank/DDBJ databases">
        <title>Taxonomy of Antarctic Massilia spp.: description of Massilia rubra sp. nov., Massilia aquatica sp. nov., Massilia mucilaginosa sp. nov., Massilia frigida sp. nov. isolated from streams, lakes and regoliths.</title>
        <authorList>
            <person name="Holochova P."/>
            <person name="Sedlacek I."/>
            <person name="Kralova S."/>
            <person name="Maslanova I."/>
            <person name="Busse H.-J."/>
            <person name="Stankova E."/>
            <person name="Vrbovska V."/>
            <person name="Kovarovic V."/>
            <person name="Bartak M."/>
            <person name="Svec P."/>
            <person name="Pantucek R."/>
        </authorList>
    </citation>
    <scope>NUCLEOTIDE SEQUENCE [LARGE SCALE GENOMIC DNA]</scope>
    <source>
        <strain evidence="2 3">CCM 8695</strain>
    </source>
</reference>
<feature type="chain" id="PRO_5046128454" evidence="1">
    <location>
        <begin position="22"/>
        <end position="277"/>
    </location>
</feature>
<sequence>MHSQKWLVAACSLLVFHSAFAQQKPSQPPPSQFPLLLIGASFAEGKTPYHGADAPLGGIAVGFGNYLSLGQALTRHRKLPGYVINEAQAGAGTFAHPFCAPGAATCGPAGWDSYQTQLDRALSRVALPPTFTSYTAKYVVVTTANDCLHADAAGVPQPESQPCTLADMNASVDRLVSVGKFALSKGITPIFDVAPQYDNLDLPKFQSSFGLAWVIGEQDYKQLRTLGATRLKAELPGAIVLDIWKDYTHIGDGIHPDDETAEKAADVIAKHLRKLDR</sequence>
<keyword evidence="1" id="KW-0732">Signal</keyword>
<dbReference type="GO" id="GO:0016787">
    <property type="term" value="F:hydrolase activity"/>
    <property type="evidence" value="ECO:0007669"/>
    <property type="project" value="UniProtKB-KW"/>
</dbReference>
<keyword evidence="2" id="KW-0378">Hydrolase</keyword>
<proteinExistence type="predicted"/>
<name>A0ABX0N6E3_9BURK</name>
<dbReference type="RefSeq" id="WP_167084956.1">
    <property type="nucleotide sequence ID" value="NZ_WHJG01000002.1"/>
</dbReference>
<comment type="caution">
    <text evidence="2">The sequence shown here is derived from an EMBL/GenBank/DDBJ whole genome shotgun (WGS) entry which is preliminary data.</text>
</comment>
<evidence type="ECO:0000313" key="2">
    <source>
        <dbReference type="EMBL" id="NHZ78289.1"/>
    </source>
</evidence>
<dbReference type="Gene3D" id="3.40.50.1110">
    <property type="entry name" value="SGNH hydrolase"/>
    <property type="match status" value="1"/>
</dbReference>
<feature type="signal peptide" evidence="1">
    <location>
        <begin position="1"/>
        <end position="21"/>
    </location>
</feature>
<dbReference type="EMBL" id="WHJG01000002">
    <property type="protein sequence ID" value="NHZ78289.1"/>
    <property type="molecule type" value="Genomic_DNA"/>
</dbReference>